<evidence type="ECO:0000313" key="8">
    <source>
        <dbReference type="Proteomes" id="UP000234855"/>
    </source>
</evidence>
<dbReference type="Gene3D" id="3.40.50.300">
    <property type="entry name" value="P-loop containing nucleotide triphosphate hydrolases"/>
    <property type="match status" value="2"/>
</dbReference>
<keyword evidence="6" id="KW-0378">Hydrolase</keyword>
<dbReference type="GO" id="GO:0043138">
    <property type="term" value="F:3'-5' DNA helicase activity"/>
    <property type="evidence" value="ECO:0007669"/>
    <property type="project" value="TreeGrafter"/>
</dbReference>
<proteinExistence type="predicted"/>
<dbReference type="InterPro" id="IPR027417">
    <property type="entry name" value="P-loop_NTPase"/>
</dbReference>
<feature type="domain" description="Helicase C-terminal" evidence="5">
    <location>
        <begin position="960"/>
        <end position="1147"/>
    </location>
</feature>
<dbReference type="EMBL" id="NMWV01000010">
    <property type="protein sequence ID" value="PLS25161.1"/>
    <property type="molecule type" value="Genomic_DNA"/>
</dbReference>
<evidence type="ECO:0000256" key="1">
    <source>
        <dbReference type="ARBA" id="ARBA00022741"/>
    </source>
</evidence>
<keyword evidence="1" id="KW-0547">Nucleotide-binding</keyword>
<evidence type="ECO:0000256" key="3">
    <source>
        <dbReference type="SAM" id="MobiDB-lite"/>
    </source>
</evidence>
<dbReference type="RefSeq" id="WP_101625511.1">
    <property type="nucleotide sequence ID" value="NZ_CP071591.1"/>
</dbReference>
<dbReference type="Pfam" id="PF09369">
    <property type="entry name" value="MZB"/>
    <property type="match status" value="1"/>
</dbReference>
<dbReference type="InterPro" id="IPR018973">
    <property type="entry name" value="MZB"/>
</dbReference>
<dbReference type="EMBL" id="CP071591">
    <property type="protein sequence ID" value="QSY57724.1"/>
    <property type="molecule type" value="Genomic_DNA"/>
</dbReference>
<reference evidence="6 8" key="1">
    <citation type="submission" date="2017-07" db="EMBL/GenBank/DDBJ databases">
        <title>Bifidobacterium novel species.</title>
        <authorList>
            <person name="Lugli G.A."/>
            <person name="Milani C."/>
            <person name="Duranti S."/>
            <person name="Mangifesta M."/>
        </authorList>
    </citation>
    <scope>NUCLEOTIDE SEQUENCE [LARGE SCALE GENOMIC DNA]</scope>
    <source>
        <strain evidence="6 8">45</strain>
    </source>
</reference>
<keyword evidence="6" id="KW-0347">Helicase</keyword>
<feature type="domain" description="Helicase ATP-binding" evidence="4">
    <location>
        <begin position="84"/>
        <end position="278"/>
    </location>
</feature>
<evidence type="ECO:0000313" key="9">
    <source>
        <dbReference type="Proteomes" id="UP000663067"/>
    </source>
</evidence>
<evidence type="ECO:0000259" key="4">
    <source>
        <dbReference type="PROSITE" id="PS51192"/>
    </source>
</evidence>
<dbReference type="InterPro" id="IPR011545">
    <property type="entry name" value="DEAD/DEAH_box_helicase_dom"/>
</dbReference>
<evidence type="ECO:0000313" key="7">
    <source>
        <dbReference type="EMBL" id="QSY57724.1"/>
    </source>
</evidence>
<dbReference type="Pfam" id="PF00271">
    <property type="entry name" value="Helicase_C"/>
    <property type="match status" value="1"/>
</dbReference>
<accession>A0A2N5IT95</accession>
<keyword evidence="2" id="KW-0067">ATP-binding</keyword>
<keyword evidence="9" id="KW-1185">Reference proteome</keyword>
<dbReference type="Proteomes" id="UP000663067">
    <property type="component" value="Chromosome"/>
</dbReference>
<dbReference type="PROSITE" id="PS51194">
    <property type="entry name" value="HELICASE_CTER"/>
    <property type="match status" value="1"/>
</dbReference>
<sequence length="2197" mass="246136">MIPIVLARHIREGIADYLHTTFPMTNAPFKGSLVEFAQEDNALTLDPFISVKLPFRVTGESEPFPFSECLHPKYRPYAHQMKAFQRIAQGQSTLVATGTGSGKTECFLYPILDYCYKQRTRYQQPGIKAILVYPMNALAADQAKRIASLIANSPELKNTVTAGMYVGTQSLGGKNESKIMTEEAVISDHDALLKNPPDILLTNYKMLDYLLVRPEDSQLWNQNDETTLKYFVVDELHTFDGAQGTDLACLLRRLTDRLHTEPEHMCYIGTSATLGSKDGAQSICDYASDIFNTQFTTDAVITEDRLNSKEFFASNDNTDEESLTYDFTIPTSQQTDALIRLEADVEPEAYIAAAARFWLQGYDESLTKEAVSDTRFRLDLSSRLRCSQFLSSLVQHLCNKPHQIDDDLLRALAIGHTQFDRLNSKQQEAAVDALITLVSYAKTGDIQHPRPFLDVQVQQWCKELSRITASIVPVNETPHYAPDSELDEATSQHHLPVINCRDCGGTGWLGIEGKNGKIDVSNLQAFYAAYFSFRQDTDFLVMRPCDVNVKYSGNDATSPQWFCAQCMKSSPVSAFNPSEQESPFDSAEQECPECGTPRIPMLISALEIVGKERNHYRCPFCGSNRSLALIGLRSTPQISVMLSQLSADAFNDDHKTIVFSDSVQDASFRASAFTSRTWRFALRNSAMDYIIHANKSGATLADYLDNQASYYHRMYSDDAEYAVRFIAPNMTWMSEYESILEGKPASPQRHILIDCIDRRLRLESLFEFGLRSQVGRTLAKSGCATLYFDPQRVGSAAERFREYAINELNLDDSAIHREDWARFIIELLDLLRSSGAFFDKTYEQYLSQDAKRFFLSNQKSTGIWWMPGSFFDVLPRFLATSAQGAHKDSYDTYSTSAYQLLANRYLTDSAITGDISHELLQLAVNACAETGLIASREMQGKFGTKTVYGLNERTCHIGTQVVQLICDTCGKSQPCAEQNLNVWDGARCSTRHCPGHLHVDNDEHSALELSYYGKLYRAKPSDRIRAAEHTSLLDGDKRTELERQFKSAEHTPGEVNVLTCTPTLEMGIDIGDLSTVILASIPPTQAQYIQRAGRAGRRDGNSLVLAVANRRPHDLYFYQRPLNMISGDVTPPHIFLQATAVLERQLIAYALENWVHDMIDHGIRPADIIPSTLKDCLSNIRDERADSFPFTFIDYVKSHATMLLDDFEKLFRDAPNMSDDTSSQSVHAQLEQFMYGTPANTDDAADGFNKEQPSLVRRVFETFQSANATIDEFNRQKQQIESIITDLDAHPNDSAYEDQKRECRNEIQGIDKIISTLNKTNTFNYLSDQGILPNYAFPESGVTLHTVLKADTLRKDNDGTAPTQPREPESADFQRPSASAITELAPGNTFYAAGRKYTINRILFAKGNMDEDATAWRLCPNCSHAEPALRVKNIASCPSCGSTQWADTGQIRDMLRIDTVISEERYSDSLVDGSSDDRASMLYVRNSLIDIDRTDVQIAWKIEQGSTDFAFEYVPHGTVREINFGKDDTHGTELEIAGEKRVRNGFVVCGKCGSVADDKGKISHSYSCPNRTNVLQNADTNRCLFLFRDINTEMLRILVPGIADSSGNDSEATSFMAAVMLGMSAVFGNVSHLATTLSNEPLHDGSGLRKTYLVIYDTVPGGTGYLKQMSSDSHAFIDVLQRAQDAMTNCSCDDGCYRCLYSYRQSRDLEKISKKTALSMIAPILADQQRLVPTATVSEVAVNKLLDSKLEAQFIEALRRFHVNPLAKAEERGQRAILRHDVVEDKDGYTLQIGERQWDVVPQALSSKLEHAPVITSKPDFKLHCHDNKVPDVLVFTDGLQFHANIVAVDTAKREALRRCGYRVWTLTYDDVTKFLENPDDVQLCDKALDTTLLPRKEQYKDCVKESKLELGNQSAMSLLNYYLAEPEQADADFTVHAKFFGPSTIHKSTLTNDPIVADHMIGLEQALTGAAPNQAKRAMFDFFGTKRLKMFGCVYLDDDTKRQSRNDLLFNDVIEGYAANASGDDPLATLDDESRQAFKTEWTSFWHVVNLMQFNDTFLFATSLGLADPDLYAPLRNSLSPKEVKESIPAIDKQWAEILSDEYLSAYAKDIAQTLATAQIPAPDFMDGEDICDDAGNLIGSSTFAWEDKKTAFIEPEYADDDIIRAFNNAGWHTMTDKDAILDAFNVTHTAKEEDR</sequence>
<evidence type="ECO:0000259" key="5">
    <source>
        <dbReference type="PROSITE" id="PS51194"/>
    </source>
</evidence>
<dbReference type="SMART" id="SM00490">
    <property type="entry name" value="HELICc"/>
    <property type="match status" value="1"/>
</dbReference>
<dbReference type="SMART" id="SM00487">
    <property type="entry name" value="DEXDc"/>
    <property type="match status" value="1"/>
</dbReference>
<dbReference type="GO" id="GO:0036297">
    <property type="term" value="P:interstrand cross-link repair"/>
    <property type="evidence" value="ECO:0007669"/>
    <property type="project" value="TreeGrafter"/>
</dbReference>
<evidence type="ECO:0000313" key="6">
    <source>
        <dbReference type="EMBL" id="PLS25161.1"/>
    </source>
</evidence>
<dbReference type="InterPro" id="IPR014001">
    <property type="entry name" value="Helicase_ATP-bd"/>
</dbReference>
<dbReference type="PROSITE" id="PS51192">
    <property type="entry name" value="HELICASE_ATP_BIND_1"/>
    <property type="match status" value="1"/>
</dbReference>
<dbReference type="SUPFAM" id="SSF52540">
    <property type="entry name" value="P-loop containing nucleoside triphosphate hydrolases"/>
    <property type="match status" value="2"/>
</dbReference>
<organism evidence="6 8">
    <name type="scientific">Bifidobacterium imperatoris</name>
    <dbReference type="NCBI Taxonomy" id="2020965"/>
    <lineage>
        <taxon>Bacteria</taxon>
        <taxon>Bacillati</taxon>
        <taxon>Actinomycetota</taxon>
        <taxon>Actinomycetes</taxon>
        <taxon>Bifidobacteriales</taxon>
        <taxon>Bifidobacteriaceae</taxon>
        <taxon>Bifidobacterium</taxon>
    </lineage>
</organism>
<name>A0A2N5IT95_9BIFI</name>
<dbReference type="Pfam" id="PF00270">
    <property type="entry name" value="DEAD"/>
    <property type="match status" value="1"/>
</dbReference>
<dbReference type="GO" id="GO:0005524">
    <property type="term" value="F:ATP binding"/>
    <property type="evidence" value="ECO:0007669"/>
    <property type="project" value="UniProtKB-KW"/>
</dbReference>
<dbReference type="PANTHER" id="PTHR47957">
    <property type="entry name" value="ATP-DEPENDENT HELICASE HRQ1"/>
    <property type="match status" value="1"/>
</dbReference>
<dbReference type="InterPro" id="IPR001650">
    <property type="entry name" value="Helicase_C-like"/>
</dbReference>
<reference evidence="7 9" key="2">
    <citation type="submission" date="2021-03" db="EMBL/GenBank/DDBJ databases">
        <title>Genome sequencing of Bifidobacterium imperatoris JCM 32708.</title>
        <authorList>
            <person name="Kim J."/>
        </authorList>
    </citation>
    <scope>NUCLEOTIDE SEQUENCE [LARGE SCALE GENOMIC DNA]</scope>
    <source>
        <strain evidence="7 9">JCM 32708</strain>
    </source>
</reference>
<dbReference type="GO" id="GO:0006289">
    <property type="term" value="P:nucleotide-excision repair"/>
    <property type="evidence" value="ECO:0007669"/>
    <property type="project" value="TreeGrafter"/>
</dbReference>
<dbReference type="PANTHER" id="PTHR47957:SF3">
    <property type="entry name" value="ATP-DEPENDENT HELICASE HRQ1"/>
    <property type="match status" value="1"/>
</dbReference>
<feature type="region of interest" description="Disordered" evidence="3">
    <location>
        <begin position="1353"/>
        <end position="1376"/>
    </location>
</feature>
<dbReference type="Proteomes" id="UP000234855">
    <property type="component" value="Unassembled WGS sequence"/>
</dbReference>
<dbReference type="GO" id="GO:0003676">
    <property type="term" value="F:nucleic acid binding"/>
    <property type="evidence" value="ECO:0007669"/>
    <property type="project" value="InterPro"/>
</dbReference>
<protein>
    <submittedName>
        <fullName evidence="6">DEAD/DEAH box helicase</fullName>
    </submittedName>
</protein>
<gene>
    <name evidence="7" type="ORF">BLI708_11120</name>
    <name evidence="6" type="ORF">Tam1G_0727</name>
</gene>
<evidence type="ECO:0000256" key="2">
    <source>
        <dbReference type="ARBA" id="ARBA00022840"/>
    </source>
</evidence>